<dbReference type="Proteomes" id="UP000198940">
    <property type="component" value="Unassembled WGS sequence"/>
</dbReference>
<evidence type="ECO:0000313" key="3">
    <source>
        <dbReference type="Proteomes" id="UP000184031"/>
    </source>
</evidence>
<dbReference type="AlphaFoldDB" id="A0A1M6XJJ8"/>
<dbReference type="RefSeq" id="WP_072880436.1">
    <property type="nucleotide sequence ID" value="NZ_FOKU01000004.1"/>
</dbReference>
<evidence type="ECO:0000313" key="4">
    <source>
        <dbReference type="Proteomes" id="UP000198940"/>
    </source>
</evidence>
<protein>
    <submittedName>
        <fullName evidence="2">Uncharacterized protein</fullName>
    </submittedName>
</protein>
<name>A0A1M6XJJ8_9FLAO</name>
<dbReference type="OrthoDB" id="1448942at2"/>
<gene>
    <name evidence="1" type="ORF">SAMN04487891_1044</name>
    <name evidence="2" type="ORF">SAMN05216293_2599</name>
</gene>
<evidence type="ECO:0000313" key="2">
    <source>
        <dbReference type="EMBL" id="SHL06083.1"/>
    </source>
</evidence>
<dbReference type="EMBL" id="FOKU01000004">
    <property type="protein sequence ID" value="SFB94406.1"/>
    <property type="molecule type" value="Genomic_DNA"/>
</dbReference>
<evidence type="ECO:0000313" key="1">
    <source>
        <dbReference type="EMBL" id="SFB94406.1"/>
    </source>
</evidence>
<organism evidence="2 3">
    <name type="scientific">Flagellimonas taeanensis</name>
    <dbReference type="NCBI Taxonomy" id="1005926"/>
    <lineage>
        <taxon>Bacteria</taxon>
        <taxon>Pseudomonadati</taxon>
        <taxon>Bacteroidota</taxon>
        <taxon>Flavobacteriia</taxon>
        <taxon>Flavobacteriales</taxon>
        <taxon>Flavobacteriaceae</taxon>
        <taxon>Flagellimonas</taxon>
    </lineage>
</organism>
<keyword evidence="4" id="KW-1185">Reference proteome</keyword>
<dbReference type="STRING" id="1055723.SAMN05216293_2599"/>
<dbReference type="Proteomes" id="UP000184031">
    <property type="component" value="Unassembled WGS sequence"/>
</dbReference>
<sequence length="76" mass="8973">MEELIKCENCQTTVVIVEDNLFYSDEKSEVQLSCPACNDKLETRSTDGWFFVQTEIEFKKEKEIESKKERLPYPMT</sequence>
<dbReference type="EMBL" id="FRAT01000006">
    <property type="protein sequence ID" value="SHL06083.1"/>
    <property type="molecule type" value="Genomic_DNA"/>
</dbReference>
<reference evidence="2 3" key="1">
    <citation type="submission" date="2016-11" db="EMBL/GenBank/DDBJ databases">
        <authorList>
            <person name="Varghese N."/>
            <person name="Submissions S."/>
        </authorList>
    </citation>
    <scope>NUCLEOTIDE SEQUENCE [LARGE SCALE GENOMIC DNA]</scope>
    <source>
        <strain evidence="2 3">CGMCC 1.12174</strain>
        <strain evidence="1 4">DSM 26351</strain>
    </source>
</reference>
<proteinExistence type="predicted"/>
<accession>A0A1M6XJJ8</accession>
<comment type="caution">
    <text evidence="2">The sequence shown here is derived from an EMBL/GenBank/DDBJ whole genome shotgun (WGS) entry which is preliminary data.</text>
</comment>